<dbReference type="OrthoDB" id="2373987at2759"/>
<dbReference type="Gene3D" id="1.10.287.70">
    <property type="match status" value="1"/>
</dbReference>
<evidence type="ECO:0000256" key="9">
    <source>
        <dbReference type="SAM" id="Phobius"/>
    </source>
</evidence>
<feature type="transmembrane region" description="Helical" evidence="9">
    <location>
        <begin position="313"/>
        <end position="331"/>
    </location>
</feature>
<keyword evidence="7" id="KW-0407">Ion channel</keyword>
<proteinExistence type="predicted"/>
<feature type="region of interest" description="Disordered" evidence="8">
    <location>
        <begin position="1"/>
        <end position="21"/>
    </location>
</feature>
<feature type="compositionally biased region" description="Basic and acidic residues" evidence="8">
    <location>
        <begin position="45"/>
        <end position="57"/>
    </location>
</feature>
<feature type="transmembrane region" description="Helical" evidence="9">
    <location>
        <begin position="506"/>
        <end position="530"/>
    </location>
</feature>
<dbReference type="AlphaFoldDB" id="A0A2B4S6C8"/>
<keyword evidence="2" id="KW-0813">Transport</keyword>
<dbReference type="Pfam" id="PF00520">
    <property type="entry name" value="Ion_trans"/>
    <property type="match status" value="1"/>
</dbReference>
<dbReference type="GO" id="GO:0070679">
    <property type="term" value="F:inositol 1,4,5 trisphosphate binding"/>
    <property type="evidence" value="ECO:0007669"/>
    <property type="project" value="TreeGrafter"/>
</dbReference>
<feature type="transmembrane region" description="Helical" evidence="9">
    <location>
        <begin position="466"/>
        <end position="485"/>
    </location>
</feature>
<dbReference type="GO" id="GO:0034703">
    <property type="term" value="C:cation channel complex"/>
    <property type="evidence" value="ECO:0007669"/>
    <property type="project" value="TreeGrafter"/>
</dbReference>
<dbReference type="GO" id="GO:0051480">
    <property type="term" value="P:regulation of cytosolic calcium ion concentration"/>
    <property type="evidence" value="ECO:0007669"/>
    <property type="project" value="TreeGrafter"/>
</dbReference>
<protein>
    <submittedName>
        <fullName evidence="11">Short transient receptor potential channel 5</fullName>
    </submittedName>
</protein>
<accession>A0A2B4S6C8</accession>
<gene>
    <name evidence="11" type="primary">Trpc5</name>
    <name evidence="11" type="ORF">AWC38_SpisGene9133</name>
</gene>
<evidence type="ECO:0000256" key="2">
    <source>
        <dbReference type="ARBA" id="ARBA00022448"/>
    </source>
</evidence>
<feature type="compositionally biased region" description="Basic and acidic residues" evidence="8">
    <location>
        <begin position="664"/>
        <end position="682"/>
    </location>
</feature>
<evidence type="ECO:0000313" key="12">
    <source>
        <dbReference type="Proteomes" id="UP000225706"/>
    </source>
</evidence>
<evidence type="ECO:0000256" key="7">
    <source>
        <dbReference type="ARBA" id="ARBA00023303"/>
    </source>
</evidence>
<evidence type="ECO:0000256" key="6">
    <source>
        <dbReference type="ARBA" id="ARBA00023136"/>
    </source>
</evidence>
<feature type="transmembrane region" description="Helical" evidence="9">
    <location>
        <begin position="589"/>
        <end position="610"/>
    </location>
</feature>
<evidence type="ECO:0000313" key="11">
    <source>
        <dbReference type="EMBL" id="PFX26234.1"/>
    </source>
</evidence>
<feature type="region of interest" description="Disordered" evidence="8">
    <location>
        <begin position="664"/>
        <end position="686"/>
    </location>
</feature>
<reference evidence="12" key="1">
    <citation type="journal article" date="2017" name="bioRxiv">
        <title>Comparative analysis of the genomes of Stylophora pistillata and Acropora digitifera provides evidence for extensive differences between species of corals.</title>
        <authorList>
            <person name="Voolstra C.R."/>
            <person name="Li Y."/>
            <person name="Liew Y.J."/>
            <person name="Baumgarten S."/>
            <person name="Zoccola D."/>
            <person name="Flot J.-F."/>
            <person name="Tambutte S."/>
            <person name="Allemand D."/>
            <person name="Aranda M."/>
        </authorList>
    </citation>
    <scope>NUCLEOTIDE SEQUENCE [LARGE SCALE GENOMIC DNA]</scope>
</reference>
<keyword evidence="6 9" id="KW-0472">Membrane</keyword>
<keyword evidence="12" id="KW-1185">Reference proteome</keyword>
<dbReference type="Proteomes" id="UP000225706">
    <property type="component" value="Unassembled WGS sequence"/>
</dbReference>
<feature type="compositionally biased region" description="Polar residues" evidence="8">
    <location>
        <begin position="11"/>
        <end position="21"/>
    </location>
</feature>
<keyword evidence="3 9" id="KW-0812">Transmembrane</keyword>
<dbReference type="EMBL" id="LSMT01000131">
    <property type="protein sequence ID" value="PFX26234.1"/>
    <property type="molecule type" value="Genomic_DNA"/>
</dbReference>
<evidence type="ECO:0000259" key="10">
    <source>
        <dbReference type="Pfam" id="PF00520"/>
    </source>
</evidence>
<comment type="caution">
    <text evidence="11">The sequence shown here is derived from an EMBL/GenBank/DDBJ whole genome shotgun (WGS) entry which is preliminary data.</text>
</comment>
<sequence length="717" mass="85129">MAEQGNERNGQHQTESGSNVCTDFLDAVSRGTKEDVEQFIQPASSDERRDSRDEDPTRVSYKQQLMKALENEDAVTVWKLIARAKESDLKTLEKLNKTCETVAEHERLKEKGLIKYFWEKLRGQIRSASERDTHACIFRESRPAQTELQHEEEQEWIRILSDPLYIGLEWLWRNNLQLTGTAIQQPERRESKLGDIVQAALDDAYLLEKIARYEHHYSRDEYYKRALECEKFAADVVEGSNFRQLREVMDIDGNGCLMEKKPKNFNQSLSLLKFAADKNRKMFVANPKCQWVLNEIIYYKWPDWRNKSRWTKVVWFFFQLLLVAVSSVFYIPIRLVRKFYRCCQDDGIWEFRELYEHPYSKFINHTMWYLVFLWMIFLTSFDSKFGTTVTGLIWCDYVVLSFVLGLLLQECREAWRQGIYIYMSKWWNVVDTLIIFTFLASSTVWLLSYWYFGKWKPREAFVLADVLYASASVMAYFHLTHIFQVDSVLGPLQLSLYKMLKDVQRFLFIFLVLYFSFANGVVKVYSYYVISQFELRKNWNHTEYEESHSYADHKTAFIALFWLLLGLVEEDKIDVKDPAFTLTATFGRLFLMAYVVCTVIVALNMLIAMMNNSFERIMEPDEEQAQREEPDEEQAQRERRKETIKKLVVKYLRDPYIERCEEDNSVRDHTADEERRTEREGECSQSTEDNIKLLKRLVDRQTKELAKLNKMMDTLVK</sequence>
<dbReference type="InterPro" id="IPR005821">
    <property type="entry name" value="Ion_trans_dom"/>
</dbReference>
<dbReference type="GO" id="GO:0015279">
    <property type="term" value="F:store-operated calcium channel activity"/>
    <property type="evidence" value="ECO:0007669"/>
    <property type="project" value="TreeGrafter"/>
</dbReference>
<keyword evidence="4 9" id="KW-1133">Transmembrane helix</keyword>
<feature type="transmembrane region" description="Helical" evidence="9">
    <location>
        <begin position="387"/>
        <end position="408"/>
    </location>
</feature>
<feature type="region of interest" description="Disordered" evidence="8">
    <location>
        <begin position="35"/>
        <end position="60"/>
    </location>
</feature>
<feature type="compositionally biased region" description="Basic and acidic residues" evidence="8">
    <location>
        <begin position="1"/>
        <end position="10"/>
    </location>
</feature>
<evidence type="ECO:0000256" key="4">
    <source>
        <dbReference type="ARBA" id="ARBA00022989"/>
    </source>
</evidence>
<evidence type="ECO:0000256" key="8">
    <source>
        <dbReference type="SAM" id="MobiDB-lite"/>
    </source>
</evidence>
<keyword evidence="5" id="KW-0406">Ion transport</keyword>
<organism evidence="11 12">
    <name type="scientific">Stylophora pistillata</name>
    <name type="common">Smooth cauliflower coral</name>
    <dbReference type="NCBI Taxonomy" id="50429"/>
    <lineage>
        <taxon>Eukaryota</taxon>
        <taxon>Metazoa</taxon>
        <taxon>Cnidaria</taxon>
        <taxon>Anthozoa</taxon>
        <taxon>Hexacorallia</taxon>
        <taxon>Scleractinia</taxon>
        <taxon>Astrocoeniina</taxon>
        <taxon>Pocilloporidae</taxon>
        <taxon>Stylophora</taxon>
    </lineage>
</organism>
<keyword evidence="11" id="KW-0675">Receptor</keyword>
<dbReference type="GO" id="GO:0005886">
    <property type="term" value="C:plasma membrane"/>
    <property type="evidence" value="ECO:0007669"/>
    <property type="project" value="TreeGrafter"/>
</dbReference>
<feature type="region of interest" description="Disordered" evidence="8">
    <location>
        <begin position="620"/>
        <end position="640"/>
    </location>
</feature>
<feature type="transmembrane region" description="Helical" evidence="9">
    <location>
        <begin position="429"/>
        <end position="451"/>
    </location>
</feature>
<feature type="transmembrane region" description="Helical" evidence="9">
    <location>
        <begin position="362"/>
        <end position="381"/>
    </location>
</feature>
<dbReference type="PANTHER" id="PTHR10117:SF54">
    <property type="entry name" value="TRANSIENT RECEPTOR POTENTIAL-GAMMA PROTEIN"/>
    <property type="match status" value="1"/>
</dbReference>
<dbReference type="PANTHER" id="PTHR10117">
    <property type="entry name" value="TRANSIENT RECEPTOR POTENTIAL CHANNEL"/>
    <property type="match status" value="1"/>
</dbReference>
<evidence type="ECO:0000256" key="3">
    <source>
        <dbReference type="ARBA" id="ARBA00022692"/>
    </source>
</evidence>
<evidence type="ECO:0000256" key="1">
    <source>
        <dbReference type="ARBA" id="ARBA00004141"/>
    </source>
</evidence>
<dbReference type="InterPro" id="IPR002153">
    <property type="entry name" value="TRPC_channel"/>
</dbReference>
<comment type="subcellular location">
    <subcellularLocation>
        <location evidence="1">Membrane</location>
        <topology evidence="1">Multi-pass membrane protein</topology>
    </subcellularLocation>
</comment>
<name>A0A2B4S6C8_STYPI</name>
<feature type="domain" description="Ion transport" evidence="10">
    <location>
        <begin position="363"/>
        <end position="617"/>
    </location>
</feature>
<evidence type="ECO:0000256" key="5">
    <source>
        <dbReference type="ARBA" id="ARBA00023065"/>
    </source>
</evidence>